<evidence type="ECO:0000256" key="1">
    <source>
        <dbReference type="SAM" id="Phobius"/>
    </source>
</evidence>
<proteinExistence type="predicted"/>
<feature type="transmembrane region" description="Helical" evidence="1">
    <location>
        <begin position="6"/>
        <end position="24"/>
    </location>
</feature>
<keyword evidence="1" id="KW-1133">Transmembrane helix</keyword>
<evidence type="ECO:0000313" key="3">
    <source>
        <dbReference type="Proteomes" id="UP000005551"/>
    </source>
</evidence>
<dbReference type="Proteomes" id="UP000005551">
    <property type="component" value="Unassembled WGS sequence"/>
</dbReference>
<keyword evidence="1" id="KW-0472">Membrane</keyword>
<gene>
    <name evidence="2" type="ORF">A3SI_17924</name>
</gene>
<protein>
    <submittedName>
        <fullName evidence="2">Uncharacterized protein</fullName>
    </submittedName>
</protein>
<evidence type="ECO:0000313" key="2">
    <source>
        <dbReference type="EMBL" id="EIM73450.1"/>
    </source>
</evidence>
<keyword evidence="3" id="KW-1185">Reference proteome</keyword>
<reference evidence="2 3" key="1">
    <citation type="submission" date="2012-05" db="EMBL/GenBank/DDBJ databases">
        <title>Genome sequence of Nitritalea halalkaliphila LW7.</title>
        <authorList>
            <person name="Jangir P.K."/>
            <person name="Singh A."/>
            <person name="Shivaji S."/>
            <person name="Sharma R."/>
        </authorList>
    </citation>
    <scope>NUCLEOTIDE SEQUENCE [LARGE SCALE GENOMIC DNA]</scope>
    <source>
        <strain evidence="2 3">LW7</strain>
    </source>
</reference>
<dbReference type="RefSeq" id="WP_009057091.1">
    <property type="nucleotide sequence ID" value="NZ_AJYA01000060.1"/>
</dbReference>
<accession>I5BV48</accession>
<name>I5BV48_9BACT</name>
<sequence length="69" mass="8251">MELGFSIAILLLIYFLTSLSVLSKDSYRYRFFDRDVYRRKALLKSYFRIILFSLIASTVITAFMVFKFM</sequence>
<dbReference type="EMBL" id="AJYA01000060">
    <property type="protein sequence ID" value="EIM73450.1"/>
    <property type="molecule type" value="Genomic_DNA"/>
</dbReference>
<dbReference type="AlphaFoldDB" id="I5BV48"/>
<comment type="caution">
    <text evidence="2">The sequence shown here is derived from an EMBL/GenBank/DDBJ whole genome shotgun (WGS) entry which is preliminary data.</text>
</comment>
<organism evidence="2 3">
    <name type="scientific">Nitritalea halalkaliphila LW7</name>
    <dbReference type="NCBI Taxonomy" id="1189621"/>
    <lineage>
        <taxon>Bacteria</taxon>
        <taxon>Pseudomonadati</taxon>
        <taxon>Bacteroidota</taxon>
        <taxon>Cytophagia</taxon>
        <taxon>Cytophagales</taxon>
        <taxon>Cyclobacteriaceae</taxon>
        <taxon>Nitritalea</taxon>
    </lineage>
</organism>
<keyword evidence="1" id="KW-0812">Transmembrane</keyword>
<feature type="transmembrane region" description="Helical" evidence="1">
    <location>
        <begin position="45"/>
        <end position="66"/>
    </location>
</feature>